<dbReference type="EMBL" id="VIGC01000009">
    <property type="protein sequence ID" value="TQE96209.1"/>
    <property type="molecule type" value="Genomic_DNA"/>
</dbReference>
<dbReference type="Gene3D" id="3.30.479.30">
    <property type="entry name" value="Band 7 domain"/>
    <property type="match status" value="1"/>
</dbReference>
<feature type="domain" description="SPFH" evidence="2">
    <location>
        <begin position="21"/>
        <end position="229"/>
    </location>
</feature>
<accession>A0A540VHG8</accession>
<reference evidence="3 4" key="1">
    <citation type="submission" date="2019-06" db="EMBL/GenBank/DDBJ databases">
        <title>Genome sequence of Litorilinea aerophila BAA-2444.</title>
        <authorList>
            <person name="Maclea K.S."/>
            <person name="Maurais E.G."/>
            <person name="Iannazzi L.C."/>
        </authorList>
    </citation>
    <scope>NUCLEOTIDE SEQUENCE [LARGE SCALE GENOMIC DNA]</scope>
    <source>
        <strain evidence="3 4">ATCC BAA-2444</strain>
    </source>
</reference>
<feature type="domain" description="Helix-turn-helix" evidence="1">
    <location>
        <begin position="303"/>
        <end position="350"/>
    </location>
</feature>
<dbReference type="PANTHER" id="PTHR37826:SF2">
    <property type="entry name" value="ZINC-RIBBON DOMAIN-CONTAINING PROTEIN"/>
    <property type="match status" value="1"/>
</dbReference>
<dbReference type="SUPFAM" id="SSF117892">
    <property type="entry name" value="Band 7/SPFH domain"/>
    <property type="match status" value="1"/>
</dbReference>
<dbReference type="InterPro" id="IPR041657">
    <property type="entry name" value="HTH_17"/>
</dbReference>
<evidence type="ECO:0000313" key="4">
    <source>
        <dbReference type="Proteomes" id="UP000317371"/>
    </source>
</evidence>
<protein>
    <submittedName>
        <fullName evidence="3">Helix-turn-helix domain-containing protein</fullName>
    </submittedName>
</protein>
<dbReference type="RefSeq" id="WP_141609762.1">
    <property type="nucleotide sequence ID" value="NZ_VIGC02000009.1"/>
</dbReference>
<evidence type="ECO:0000313" key="3">
    <source>
        <dbReference type="EMBL" id="TQE96209.1"/>
    </source>
</evidence>
<dbReference type="Pfam" id="PF13421">
    <property type="entry name" value="Band_7_1"/>
    <property type="match status" value="1"/>
</dbReference>
<comment type="caution">
    <text evidence="3">The sequence shown here is derived from an EMBL/GenBank/DDBJ whole genome shotgun (WGS) entry which is preliminary data.</text>
</comment>
<dbReference type="InterPro" id="IPR033880">
    <property type="entry name" value="SPFH_YdjI"/>
</dbReference>
<evidence type="ECO:0000259" key="1">
    <source>
        <dbReference type="Pfam" id="PF12728"/>
    </source>
</evidence>
<name>A0A540VHG8_9CHLR</name>
<dbReference type="Pfam" id="PF12728">
    <property type="entry name" value="HTH_17"/>
    <property type="match status" value="1"/>
</dbReference>
<proteinExistence type="predicted"/>
<dbReference type="InterPro" id="IPR036013">
    <property type="entry name" value="Band_7/SPFH_dom_sf"/>
</dbReference>
<dbReference type="CDD" id="cd03408">
    <property type="entry name" value="SPFH_like_u1"/>
    <property type="match status" value="1"/>
</dbReference>
<dbReference type="InterPro" id="IPR010093">
    <property type="entry name" value="SinI_DNA-bd"/>
</dbReference>
<dbReference type="InParanoid" id="A0A540VHG8"/>
<gene>
    <name evidence="3" type="ORF">FKZ61_09015</name>
</gene>
<dbReference type="NCBIfam" id="TIGR01764">
    <property type="entry name" value="excise"/>
    <property type="match status" value="1"/>
</dbReference>
<keyword evidence="4" id="KW-1185">Reference proteome</keyword>
<dbReference type="GO" id="GO:0003677">
    <property type="term" value="F:DNA binding"/>
    <property type="evidence" value="ECO:0007669"/>
    <property type="project" value="InterPro"/>
</dbReference>
<dbReference type="Proteomes" id="UP000317371">
    <property type="component" value="Unassembled WGS sequence"/>
</dbReference>
<dbReference type="PANTHER" id="PTHR37826">
    <property type="entry name" value="FLOTILLIN BAND_7_5 DOMAIN PROTEIN"/>
    <property type="match status" value="1"/>
</dbReference>
<sequence>MPRIIDVIEAPNQGPNDLVVRVPEYGSGDFRLGSQVIVRESQRAVFYRDGKSLDVFGPGRHTITTMNLPILASLLRLGTGGADIFTAEVYFTNMREFTDLKWGTPQPISLRDTDLGLVRLRGFGQYTMQIADPKRFVDQIVGTQGIYTTAQIEDYLRGVIISRLTDVLGENMKSIFDLPQLFDEIGAAMKAKVQDDFLALGISLKQFMIVSINPTEETAKAIDERASMGAIGNLDAYMKYKAAQAVGDAAKSGGGTGEGLGLGAGIGMGAGMAGMIANAMSGTQQGGQAQAPQSQGSPAAPAVMTLEEAAAYLKVSPADVQAIIDSGELKARKIGSQYRISKEAIDAFLAGG</sequence>
<organism evidence="3 4">
    <name type="scientific">Litorilinea aerophila</name>
    <dbReference type="NCBI Taxonomy" id="1204385"/>
    <lineage>
        <taxon>Bacteria</taxon>
        <taxon>Bacillati</taxon>
        <taxon>Chloroflexota</taxon>
        <taxon>Caldilineae</taxon>
        <taxon>Caldilineales</taxon>
        <taxon>Caldilineaceae</taxon>
        <taxon>Litorilinea</taxon>
    </lineage>
</organism>
<evidence type="ECO:0000259" key="2">
    <source>
        <dbReference type="Pfam" id="PF13421"/>
    </source>
</evidence>
<dbReference type="AlphaFoldDB" id="A0A540VHG8"/>
<dbReference type="OrthoDB" id="9764015at2"/>
<dbReference type="FunCoup" id="A0A540VHG8">
    <property type="interactions" value="1"/>
</dbReference>